<gene>
    <name evidence="1" type="ORF">SLEP1_g8274</name>
</gene>
<reference evidence="1 2" key="1">
    <citation type="journal article" date="2021" name="Commun. Biol.">
        <title>The genome of Shorea leprosula (Dipterocarpaceae) highlights the ecological relevance of drought in aseasonal tropical rainforests.</title>
        <authorList>
            <person name="Ng K.K.S."/>
            <person name="Kobayashi M.J."/>
            <person name="Fawcett J.A."/>
            <person name="Hatakeyama M."/>
            <person name="Paape T."/>
            <person name="Ng C.H."/>
            <person name="Ang C.C."/>
            <person name="Tnah L.H."/>
            <person name="Lee C.T."/>
            <person name="Nishiyama T."/>
            <person name="Sese J."/>
            <person name="O'Brien M.J."/>
            <person name="Copetti D."/>
            <person name="Mohd Noor M.I."/>
            <person name="Ong R.C."/>
            <person name="Putra M."/>
            <person name="Sireger I.Z."/>
            <person name="Indrioko S."/>
            <person name="Kosugi Y."/>
            <person name="Izuno A."/>
            <person name="Isagi Y."/>
            <person name="Lee S.L."/>
            <person name="Shimizu K.K."/>
        </authorList>
    </citation>
    <scope>NUCLEOTIDE SEQUENCE [LARGE SCALE GENOMIC DNA]</scope>
    <source>
        <strain evidence="1">214</strain>
    </source>
</reference>
<dbReference type="Proteomes" id="UP001054252">
    <property type="component" value="Unassembled WGS sequence"/>
</dbReference>
<accession>A0AAV5IC60</accession>
<comment type="caution">
    <text evidence="1">The sequence shown here is derived from an EMBL/GenBank/DDBJ whole genome shotgun (WGS) entry which is preliminary data.</text>
</comment>
<dbReference type="AlphaFoldDB" id="A0AAV5IC60"/>
<evidence type="ECO:0000313" key="2">
    <source>
        <dbReference type="Proteomes" id="UP001054252"/>
    </source>
</evidence>
<dbReference type="EMBL" id="BPVZ01000008">
    <property type="protein sequence ID" value="GKU94839.1"/>
    <property type="molecule type" value="Genomic_DNA"/>
</dbReference>
<keyword evidence="2" id="KW-1185">Reference proteome</keyword>
<proteinExistence type="predicted"/>
<organism evidence="1 2">
    <name type="scientific">Rubroshorea leprosula</name>
    <dbReference type="NCBI Taxonomy" id="152421"/>
    <lineage>
        <taxon>Eukaryota</taxon>
        <taxon>Viridiplantae</taxon>
        <taxon>Streptophyta</taxon>
        <taxon>Embryophyta</taxon>
        <taxon>Tracheophyta</taxon>
        <taxon>Spermatophyta</taxon>
        <taxon>Magnoliopsida</taxon>
        <taxon>eudicotyledons</taxon>
        <taxon>Gunneridae</taxon>
        <taxon>Pentapetalae</taxon>
        <taxon>rosids</taxon>
        <taxon>malvids</taxon>
        <taxon>Malvales</taxon>
        <taxon>Dipterocarpaceae</taxon>
        <taxon>Rubroshorea</taxon>
    </lineage>
</organism>
<sequence length="145" mass="16163">MFPVSLSFFCSYYFPVILLAEEDILIRNQAAQEELCSYGSYINLQEDKPQASLERPETFWPALTSGEHLSMELETIYPEPAPGGNLPEVIHAVYYTKCKGALHFTISPGPALRGNLPTNTSTLSIIQNVRVPSTCKAKVPTKKRK</sequence>
<evidence type="ECO:0000313" key="1">
    <source>
        <dbReference type="EMBL" id="GKU94839.1"/>
    </source>
</evidence>
<protein>
    <submittedName>
        <fullName evidence="1">Uncharacterized protein</fullName>
    </submittedName>
</protein>
<name>A0AAV5IC60_9ROSI</name>